<evidence type="ECO:0000313" key="2">
    <source>
        <dbReference type="Proteomes" id="UP000515211"/>
    </source>
</evidence>
<dbReference type="AlphaFoldDB" id="A0A6P4C0B2"/>
<dbReference type="GeneID" id="107472490"/>
<evidence type="ECO:0000259" key="1">
    <source>
        <dbReference type="Pfam" id="PF03108"/>
    </source>
</evidence>
<proteinExistence type="predicted"/>
<gene>
    <name evidence="3" type="primary">LOC107472411</name>
    <name evidence="4" type="synonym">LOC107472490</name>
</gene>
<dbReference type="Pfam" id="PF03108">
    <property type="entry name" value="DBD_Tnp_Mut"/>
    <property type="match status" value="1"/>
</dbReference>
<dbReference type="RefSeq" id="XP_015947500.1">
    <property type="nucleotide sequence ID" value="XM_016092014.1"/>
</dbReference>
<reference evidence="3 4" key="1">
    <citation type="submission" date="2025-04" db="UniProtKB">
        <authorList>
            <consortium name="RefSeq"/>
        </authorList>
    </citation>
    <scope>IDENTIFICATION</scope>
    <source>
        <tissue evidence="3 4">Whole plant</tissue>
    </source>
</reference>
<dbReference type="KEGG" id="adu:107472490"/>
<name>A0A6P4C0B2_ARADU</name>
<evidence type="ECO:0000313" key="4">
    <source>
        <dbReference type="RefSeq" id="XP_015947500.1"/>
    </source>
</evidence>
<dbReference type="KEGG" id="adu:107472411"/>
<evidence type="ECO:0000313" key="3">
    <source>
        <dbReference type="RefSeq" id="XP_015947428.1"/>
    </source>
</evidence>
<dbReference type="RefSeq" id="XP_015947428.1">
    <property type="nucleotide sequence ID" value="XM_016091942.1"/>
</dbReference>
<keyword evidence="2" id="KW-1185">Reference proteome</keyword>
<dbReference type="Proteomes" id="UP000515211">
    <property type="component" value="Unplaced"/>
</dbReference>
<accession>A0A6P4C0B2</accession>
<organism evidence="2 3">
    <name type="scientific">Arachis duranensis</name>
    <name type="common">Wild peanut</name>
    <dbReference type="NCBI Taxonomy" id="130453"/>
    <lineage>
        <taxon>Eukaryota</taxon>
        <taxon>Viridiplantae</taxon>
        <taxon>Streptophyta</taxon>
        <taxon>Embryophyta</taxon>
        <taxon>Tracheophyta</taxon>
        <taxon>Spermatophyta</taxon>
        <taxon>Magnoliopsida</taxon>
        <taxon>eudicotyledons</taxon>
        <taxon>Gunneridae</taxon>
        <taxon>Pentapetalae</taxon>
        <taxon>rosids</taxon>
        <taxon>fabids</taxon>
        <taxon>Fabales</taxon>
        <taxon>Fabaceae</taxon>
        <taxon>Papilionoideae</taxon>
        <taxon>50 kb inversion clade</taxon>
        <taxon>dalbergioids sensu lato</taxon>
        <taxon>Dalbergieae</taxon>
        <taxon>Pterocarpus clade</taxon>
        <taxon>Arachis</taxon>
    </lineage>
</organism>
<feature type="domain" description="Transposase MuDR plant" evidence="1">
    <location>
        <begin position="188"/>
        <end position="240"/>
    </location>
</feature>
<dbReference type="InterPro" id="IPR004332">
    <property type="entry name" value="Transposase_MuDR"/>
</dbReference>
<sequence>MSNNSEYLVVCVYPNCRMRNSDNRVIFECENSLLLHTRCISLLSELKSLILTNLDGIGRREIGRVEYRLLASLGSGVFRFRLFRLQGDEQVRLMFDIHGRIMAEQVMELSAEVGDVGGGGFVHSTFVQDYPPLAPPPIHVSSSVKDMEDWRWGRKTSTKMHDKSLFSNTGEEYYNLDGWVEIRADHRFKCRDAVMQGVKNYSIRRSAEYRVVKSDRLKYHVYCRQAANGCPWSLHVALRQNLEYW</sequence>
<protein>
    <submittedName>
        <fullName evidence="3">Uncharacterized protein LOC107472411</fullName>
    </submittedName>
    <submittedName>
        <fullName evidence="4">Uncharacterized protein LOC107472490</fullName>
    </submittedName>
</protein>
<dbReference type="GeneID" id="107472411"/>